<feature type="compositionally biased region" description="Polar residues" evidence="3">
    <location>
        <begin position="228"/>
        <end position="240"/>
    </location>
</feature>
<dbReference type="InterPro" id="IPR044822">
    <property type="entry name" value="Myb_DNA-bind_4"/>
</dbReference>
<dbReference type="Pfam" id="PF13837">
    <property type="entry name" value="Myb_DNA-bind_4"/>
    <property type="match status" value="1"/>
</dbReference>
<dbReference type="STRING" id="69332.A0A388L5F6"/>
<reference evidence="5 6" key="1">
    <citation type="journal article" date="2018" name="Cell">
        <title>The Chara Genome: Secondary Complexity and Implications for Plant Terrestrialization.</title>
        <authorList>
            <person name="Nishiyama T."/>
            <person name="Sakayama H."/>
            <person name="Vries J.D."/>
            <person name="Buschmann H."/>
            <person name="Saint-Marcoux D."/>
            <person name="Ullrich K.K."/>
            <person name="Haas F.B."/>
            <person name="Vanderstraeten L."/>
            <person name="Becker D."/>
            <person name="Lang D."/>
            <person name="Vosolsobe S."/>
            <person name="Rombauts S."/>
            <person name="Wilhelmsson P.K.I."/>
            <person name="Janitza P."/>
            <person name="Kern R."/>
            <person name="Heyl A."/>
            <person name="Rumpler F."/>
            <person name="Villalobos L.I.A.C."/>
            <person name="Clay J.M."/>
            <person name="Skokan R."/>
            <person name="Toyoda A."/>
            <person name="Suzuki Y."/>
            <person name="Kagoshima H."/>
            <person name="Schijlen E."/>
            <person name="Tajeshwar N."/>
            <person name="Catarino B."/>
            <person name="Hetherington A.J."/>
            <person name="Saltykova A."/>
            <person name="Bonnot C."/>
            <person name="Breuninger H."/>
            <person name="Symeonidi A."/>
            <person name="Radhakrishnan G.V."/>
            <person name="Van Nieuwerburgh F."/>
            <person name="Deforce D."/>
            <person name="Chang C."/>
            <person name="Karol K.G."/>
            <person name="Hedrich R."/>
            <person name="Ulvskov P."/>
            <person name="Glockner G."/>
            <person name="Delwiche C.F."/>
            <person name="Petrasek J."/>
            <person name="Van de Peer Y."/>
            <person name="Friml J."/>
            <person name="Beilby M."/>
            <person name="Dolan L."/>
            <person name="Kohara Y."/>
            <person name="Sugano S."/>
            <person name="Fujiyama A."/>
            <person name="Delaux P.-M."/>
            <person name="Quint M."/>
            <person name="TheiBen G."/>
            <person name="Hagemann M."/>
            <person name="Harholt J."/>
            <person name="Dunand C."/>
            <person name="Zachgo S."/>
            <person name="Langdale J."/>
            <person name="Maumus F."/>
            <person name="Straeten D.V.D."/>
            <person name="Gould S.B."/>
            <person name="Rensing S.A."/>
        </authorList>
    </citation>
    <scope>NUCLEOTIDE SEQUENCE [LARGE SCALE GENOMIC DNA]</scope>
    <source>
        <strain evidence="5 6">S276</strain>
    </source>
</reference>
<dbReference type="SUPFAM" id="SSF50965">
    <property type="entry name" value="Galactose oxidase, central domain"/>
    <property type="match status" value="1"/>
</dbReference>
<name>A0A388L5F6_CHABU</name>
<dbReference type="SUPFAM" id="SSF81383">
    <property type="entry name" value="F-box domain"/>
    <property type="match status" value="1"/>
</dbReference>
<dbReference type="InterPro" id="IPR006652">
    <property type="entry name" value="Kelch_1"/>
</dbReference>
<evidence type="ECO:0000256" key="3">
    <source>
        <dbReference type="SAM" id="MobiDB-lite"/>
    </source>
</evidence>
<feature type="domain" description="F-box" evidence="4">
    <location>
        <begin position="409"/>
        <end position="455"/>
    </location>
</feature>
<evidence type="ECO:0000313" key="6">
    <source>
        <dbReference type="Proteomes" id="UP000265515"/>
    </source>
</evidence>
<dbReference type="Pfam" id="PF01344">
    <property type="entry name" value="Kelch_1"/>
    <property type="match status" value="1"/>
</dbReference>
<feature type="region of interest" description="Disordered" evidence="3">
    <location>
        <begin position="178"/>
        <end position="272"/>
    </location>
</feature>
<gene>
    <name evidence="5" type="ORF">CBR_g23980</name>
</gene>
<dbReference type="Gene3D" id="1.10.10.60">
    <property type="entry name" value="Homeodomain-like"/>
    <property type="match status" value="1"/>
</dbReference>
<organism evidence="5 6">
    <name type="scientific">Chara braunii</name>
    <name type="common">Braun's stonewort</name>
    <dbReference type="NCBI Taxonomy" id="69332"/>
    <lineage>
        <taxon>Eukaryota</taxon>
        <taxon>Viridiplantae</taxon>
        <taxon>Streptophyta</taxon>
        <taxon>Charophyceae</taxon>
        <taxon>Charales</taxon>
        <taxon>Characeae</taxon>
        <taxon>Chara</taxon>
    </lineage>
</organism>
<feature type="compositionally biased region" description="Low complexity" evidence="3">
    <location>
        <begin position="733"/>
        <end position="749"/>
    </location>
</feature>
<comment type="caution">
    <text evidence="5">The sequence shown here is derived from an EMBL/GenBank/DDBJ whole genome shotgun (WGS) entry which is preliminary data.</text>
</comment>
<dbReference type="PROSITE" id="PS50181">
    <property type="entry name" value="FBOX"/>
    <property type="match status" value="1"/>
</dbReference>
<dbReference type="SMART" id="SM00612">
    <property type="entry name" value="Kelch"/>
    <property type="match status" value="1"/>
</dbReference>
<feature type="compositionally biased region" description="Acidic residues" evidence="3">
    <location>
        <begin position="705"/>
        <end position="724"/>
    </location>
</feature>
<accession>A0A388L5F6</accession>
<keyword evidence="1" id="KW-0880">Kelch repeat</keyword>
<evidence type="ECO:0000259" key="4">
    <source>
        <dbReference type="PROSITE" id="PS50181"/>
    </source>
</evidence>
<protein>
    <recommendedName>
        <fullName evidence="4">F-box domain-containing protein</fullName>
    </recommendedName>
</protein>
<feature type="region of interest" description="Disordered" evidence="3">
    <location>
        <begin position="705"/>
        <end position="780"/>
    </location>
</feature>
<dbReference type="InterPro" id="IPR001810">
    <property type="entry name" value="F-box_dom"/>
</dbReference>
<evidence type="ECO:0000256" key="2">
    <source>
        <dbReference type="ARBA" id="ARBA00022737"/>
    </source>
</evidence>
<dbReference type="Pfam" id="PF00646">
    <property type="entry name" value="F-box"/>
    <property type="match status" value="1"/>
</dbReference>
<dbReference type="AlphaFoldDB" id="A0A388L5F6"/>
<feature type="compositionally biased region" description="Basic and acidic residues" evidence="3">
    <location>
        <begin position="538"/>
        <end position="558"/>
    </location>
</feature>
<feature type="compositionally biased region" description="Gly residues" evidence="3">
    <location>
        <begin position="761"/>
        <end position="774"/>
    </location>
</feature>
<feature type="region of interest" description="Disordered" evidence="3">
    <location>
        <begin position="9"/>
        <end position="40"/>
    </location>
</feature>
<dbReference type="SMART" id="SM00256">
    <property type="entry name" value="FBOX"/>
    <property type="match status" value="1"/>
</dbReference>
<dbReference type="InterPro" id="IPR036047">
    <property type="entry name" value="F-box-like_dom_sf"/>
</dbReference>
<dbReference type="InterPro" id="IPR011043">
    <property type="entry name" value="Gal_Oxase/kelch_b-propeller"/>
</dbReference>
<feature type="region of interest" description="Disordered" evidence="3">
    <location>
        <begin position="537"/>
        <end position="558"/>
    </location>
</feature>
<dbReference type="PANTHER" id="PTHR46344:SF27">
    <property type="entry name" value="KELCH REPEAT SUPERFAMILY PROTEIN"/>
    <property type="match status" value="1"/>
</dbReference>
<proteinExistence type="predicted"/>
<dbReference type="EMBL" id="BFEA01000270">
    <property type="protein sequence ID" value="GBG77535.1"/>
    <property type="molecule type" value="Genomic_DNA"/>
</dbReference>
<dbReference type="Gene3D" id="2.120.10.80">
    <property type="entry name" value="Kelch-type beta propeller"/>
    <property type="match status" value="2"/>
</dbReference>
<dbReference type="InterPro" id="IPR015915">
    <property type="entry name" value="Kelch-typ_b-propeller"/>
</dbReference>
<sequence length="1134" mass="126030">MEICPLWRKGGGTGATNKSTEPRAGRKGKKAVDDTSTGDGGKSRNFWTVDHMIALVRAKRDQDLHLAGLGHNYGRIKSRTWKWDDIEKRLVKAGVTTRKVKKCGRKWDNLYQQFKSVHRSMGQSGKQNFFTLTPAEKKEKGFNFRMDERVYSEMNEMSKADHNIHPVNLADMGAAGGVQMVRPSGDQNESAAGEGFGDGQDDDQGSTRDSTFSGGSAGGGAKGRMSDNRPSMRSPTSWVSTEADGDNGGQRVDPHQNIDPNPARSGPVARSSNLNVNKMVLKESEQRSSFPRRHVSDSPFALRACNSVDRNGKLSAVVATVGDALSLSLSIPAVDQPASLAGDVVRPFVPFCGRCCSSGQAEARDTCMRADSRVSTDPCGSQGLCRQLLCDGRKLDGENVSVRSSQGVTTSIASLPTDILLECLALIPRRDHRHLRAVCRLWRSLVDSCQLYEQRKRMGITEKWLYVLDKFFDFSVDRNDCLEGEFYDPKFDTWRSFEPLPDCHGRPAGSREGFGCAVIGREIFLFGGHVAVPSMSSRRLERTESRREGNTAKEEKEELEGKGFEFADCVDDLWTAEAEAVRFLRNVAAAERRGARKSYSPARIVSPSWGASGKRLHGGGIAAEGRDRGTRTKCGKERWTRYTTPELLKLDLQNPCCRYEKRVMQPMIEPRADFAWGVVDRKVIVAGGRRIEGVRHFLRESSAIPEDDVWEDAEEEEEEKEEEKEEGKEDEVGVVVDRSLSLRRSGRSSPDARTEPAEQLRGGGGGDGGGGGGKSQHKAGRGMVALDSVEIYDPVMNTWQSLPRMQRPRYGCRGEVMEGSFIVIGGYEPIGVVVDDDEDNDHHRHFSSAGVEGRRRGGSTCWVASESVMAYDFSTQRWELRTYLPSFPRFETECYRNFGCTVMNDRLVVVSGSHRVVAPRARSLLKFNNAIMAHDGLRSPFWKVLDRLPPHQTRGGGECRQHRQHHREHREYDWEMEKEKRMGVRFWQGDRYHQGTDWCTKVSAQPGTRQGCVCAVLEEKLYVVGGRNVVVDDLNELPDGGGKCVRGCSNKRIDSQKRPGSDNILFRTDLLDTVVEYSASATADDGGMAGGEEGRREFVGCFPRGNTGKGSLPLRLVKPMRRGRADCICFVMEG</sequence>
<evidence type="ECO:0000313" key="5">
    <source>
        <dbReference type="EMBL" id="GBG77535.1"/>
    </source>
</evidence>
<keyword evidence="6" id="KW-1185">Reference proteome</keyword>
<dbReference type="Proteomes" id="UP000265515">
    <property type="component" value="Unassembled WGS sequence"/>
</dbReference>
<keyword evidence="2" id="KW-0677">Repeat</keyword>
<dbReference type="Gene3D" id="1.20.1280.50">
    <property type="match status" value="1"/>
</dbReference>
<dbReference type="PANTHER" id="PTHR46344">
    <property type="entry name" value="OS02G0202900 PROTEIN"/>
    <property type="match status" value="1"/>
</dbReference>
<dbReference type="OrthoDB" id="6723674at2759"/>
<evidence type="ECO:0000256" key="1">
    <source>
        <dbReference type="ARBA" id="ARBA00022441"/>
    </source>
</evidence>
<dbReference type="Gramene" id="GBG77535">
    <property type="protein sequence ID" value="GBG77535"/>
    <property type="gene ID" value="CBR_g23980"/>
</dbReference>
<dbReference type="CDD" id="cd22152">
    <property type="entry name" value="F-box_AtAFR-like"/>
    <property type="match status" value="1"/>
</dbReference>